<evidence type="ECO:0000313" key="2">
    <source>
        <dbReference type="EMBL" id="KAF3852793.1"/>
    </source>
</evidence>
<proteinExistence type="predicted"/>
<keyword evidence="3" id="KW-1185">Reference proteome</keyword>
<reference evidence="2 3" key="1">
    <citation type="submission" date="2020-03" db="EMBL/GenBank/DDBJ databases">
        <title>Dissostichus mawsoni Genome sequencing and assembly.</title>
        <authorList>
            <person name="Park H."/>
        </authorList>
    </citation>
    <scope>NUCLEOTIDE SEQUENCE [LARGE SCALE GENOMIC DNA]</scope>
    <source>
        <strain evidence="2">DM0001</strain>
        <tissue evidence="2">Muscle</tissue>
    </source>
</reference>
<evidence type="ECO:0000313" key="3">
    <source>
        <dbReference type="Proteomes" id="UP000518266"/>
    </source>
</evidence>
<evidence type="ECO:0000256" key="1">
    <source>
        <dbReference type="SAM" id="MobiDB-lite"/>
    </source>
</evidence>
<dbReference type="Proteomes" id="UP000518266">
    <property type="component" value="Unassembled WGS sequence"/>
</dbReference>
<organism evidence="2 3">
    <name type="scientific">Dissostichus mawsoni</name>
    <name type="common">Antarctic cod</name>
    <dbReference type="NCBI Taxonomy" id="36200"/>
    <lineage>
        <taxon>Eukaryota</taxon>
        <taxon>Metazoa</taxon>
        <taxon>Chordata</taxon>
        <taxon>Craniata</taxon>
        <taxon>Vertebrata</taxon>
        <taxon>Euteleostomi</taxon>
        <taxon>Actinopterygii</taxon>
        <taxon>Neopterygii</taxon>
        <taxon>Teleostei</taxon>
        <taxon>Neoteleostei</taxon>
        <taxon>Acanthomorphata</taxon>
        <taxon>Eupercaria</taxon>
        <taxon>Perciformes</taxon>
        <taxon>Notothenioidei</taxon>
        <taxon>Nototheniidae</taxon>
        <taxon>Dissostichus</taxon>
    </lineage>
</organism>
<name>A0A7J5YUC5_DISMA</name>
<gene>
    <name evidence="2" type="ORF">F7725_006148</name>
</gene>
<feature type="region of interest" description="Disordered" evidence="1">
    <location>
        <begin position="27"/>
        <end position="62"/>
    </location>
</feature>
<accession>A0A7J5YUC5</accession>
<comment type="caution">
    <text evidence="2">The sequence shown here is derived from an EMBL/GenBank/DDBJ whole genome shotgun (WGS) entry which is preliminary data.</text>
</comment>
<protein>
    <submittedName>
        <fullName evidence="2">Uncharacterized protein</fullName>
    </submittedName>
</protein>
<dbReference type="EMBL" id="JAAKFY010000009">
    <property type="protein sequence ID" value="KAF3852793.1"/>
    <property type="molecule type" value="Genomic_DNA"/>
</dbReference>
<sequence>MGQKGAMWPGLPQWMQVIMGVPPMAITSSSVSSTDQSKRLSGLLEHSAGVGQRSTQVSFPNM</sequence>
<feature type="compositionally biased region" description="Polar residues" evidence="1">
    <location>
        <begin position="52"/>
        <end position="62"/>
    </location>
</feature>
<dbReference type="AlphaFoldDB" id="A0A7J5YUC5"/>